<evidence type="ECO:0000313" key="4">
    <source>
        <dbReference type="Proteomes" id="UP000266089"/>
    </source>
</evidence>
<evidence type="ECO:0000256" key="1">
    <source>
        <dbReference type="SAM" id="MobiDB-lite"/>
    </source>
</evidence>
<evidence type="ECO:0008006" key="5">
    <source>
        <dbReference type="Google" id="ProtNLM"/>
    </source>
</evidence>
<sequence length="74" mass="8176">MQGRANIRTVAWVVTLLLGVILYLLYPALLPYLLAGAMVLMHLGGHGGHGHGTCQPDTDPDRTDQPKERRPHQH</sequence>
<dbReference type="Proteomes" id="UP000266089">
    <property type="component" value="Unassembled WGS sequence"/>
</dbReference>
<accession>A0A399E0N5</accession>
<protein>
    <recommendedName>
        <fullName evidence="5">DUF2933 domain-containing protein</fullName>
    </recommendedName>
</protein>
<evidence type="ECO:0000313" key="3">
    <source>
        <dbReference type="EMBL" id="RIH77258.1"/>
    </source>
</evidence>
<feature type="region of interest" description="Disordered" evidence="1">
    <location>
        <begin position="47"/>
        <end position="74"/>
    </location>
</feature>
<dbReference type="EMBL" id="QWKX01000029">
    <property type="protein sequence ID" value="RIH77258.1"/>
    <property type="molecule type" value="Genomic_DNA"/>
</dbReference>
<dbReference type="AlphaFoldDB" id="A0A399E0N5"/>
<gene>
    <name evidence="3" type="ORF">Mcate_01404</name>
</gene>
<feature type="compositionally biased region" description="Basic and acidic residues" evidence="1">
    <location>
        <begin position="59"/>
        <end position="68"/>
    </location>
</feature>
<feature type="transmembrane region" description="Helical" evidence="2">
    <location>
        <begin position="12"/>
        <end position="34"/>
    </location>
</feature>
<comment type="caution">
    <text evidence="3">The sequence shown here is derived from an EMBL/GenBank/DDBJ whole genome shotgun (WGS) entry which is preliminary data.</text>
</comment>
<keyword evidence="2" id="KW-0812">Transmembrane</keyword>
<proteinExistence type="predicted"/>
<keyword evidence="2" id="KW-0472">Membrane</keyword>
<reference evidence="3 4" key="1">
    <citation type="submission" date="2018-08" db="EMBL/GenBank/DDBJ databases">
        <title>Meiothermus cateniformans JCM 15151 genome sequencing project.</title>
        <authorList>
            <person name="Da Costa M.S."/>
            <person name="Albuquerque L."/>
            <person name="Raposo P."/>
            <person name="Froufe H.J.C."/>
            <person name="Barroso C.S."/>
            <person name="Egas C."/>
        </authorList>
    </citation>
    <scope>NUCLEOTIDE SEQUENCE [LARGE SCALE GENOMIC DNA]</scope>
    <source>
        <strain evidence="3 4">JCM 15151</strain>
    </source>
</reference>
<organism evidence="3 4">
    <name type="scientific">Meiothermus taiwanensis</name>
    <dbReference type="NCBI Taxonomy" id="172827"/>
    <lineage>
        <taxon>Bacteria</taxon>
        <taxon>Thermotogati</taxon>
        <taxon>Deinococcota</taxon>
        <taxon>Deinococci</taxon>
        <taxon>Thermales</taxon>
        <taxon>Thermaceae</taxon>
        <taxon>Meiothermus</taxon>
    </lineage>
</organism>
<evidence type="ECO:0000256" key="2">
    <source>
        <dbReference type="SAM" id="Phobius"/>
    </source>
</evidence>
<keyword evidence="2" id="KW-1133">Transmembrane helix</keyword>
<dbReference type="KEGG" id="mtai:Mtai_v1c29340"/>
<name>A0A399E0N5_9DEIN</name>